<keyword evidence="4" id="KW-1185">Reference proteome</keyword>
<comment type="caution">
    <text evidence="3">The sequence shown here is derived from an EMBL/GenBank/DDBJ whole genome shotgun (WGS) entry which is preliminary data.</text>
</comment>
<evidence type="ECO:0000313" key="3">
    <source>
        <dbReference type="EMBL" id="MBB5744514.1"/>
    </source>
</evidence>
<feature type="transmembrane region" description="Helical" evidence="1">
    <location>
        <begin position="79"/>
        <end position="105"/>
    </location>
</feature>
<keyword evidence="1" id="KW-0472">Membrane</keyword>
<dbReference type="Gene3D" id="2.40.50.1020">
    <property type="entry name" value="LytTr DNA-binding domain"/>
    <property type="match status" value="1"/>
</dbReference>
<dbReference type="AlphaFoldDB" id="A0A7W9CFC7"/>
<dbReference type="InterPro" id="IPR007492">
    <property type="entry name" value="LytTR_DNA-bd_dom"/>
</dbReference>
<feature type="transmembrane region" description="Helical" evidence="1">
    <location>
        <begin position="17"/>
        <end position="36"/>
    </location>
</feature>
<feature type="domain" description="HTH LytTR-type" evidence="2">
    <location>
        <begin position="166"/>
        <end position="269"/>
    </location>
</feature>
<evidence type="ECO:0000259" key="2">
    <source>
        <dbReference type="PROSITE" id="PS50930"/>
    </source>
</evidence>
<accession>A0A7W9CFC7</accession>
<dbReference type="SMART" id="SM00850">
    <property type="entry name" value="LytTR"/>
    <property type="match status" value="1"/>
</dbReference>
<organism evidence="3 4">
    <name type="scientific">Brevundimonas variabilis</name>
    <dbReference type="NCBI Taxonomy" id="74312"/>
    <lineage>
        <taxon>Bacteria</taxon>
        <taxon>Pseudomonadati</taxon>
        <taxon>Pseudomonadota</taxon>
        <taxon>Alphaproteobacteria</taxon>
        <taxon>Caulobacterales</taxon>
        <taxon>Caulobacteraceae</taxon>
        <taxon>Brevundimonas</taxon>
    </lineage>
</organism>
<dbReference type="Proteomes" id="UP000545037">
    <property type="component" value="Unassembled WGS sequence"/>
</dbReference>
<dbReference type="GO" id="GO:0003677">
    <property type="term" value="F:DNA binding"/>
    <property type="evidence" value="ECO:0007669"/>
    <property type="project" value="InterPro"/>
</dbReference>
<dbReference type="PROSITE" id="PS50930">
    <property type="entry name" value="HTH_LYTTR"/>
    <property type="match status" value="1"/>
</dbReference>
<evidence type="ECO:0000313" key="4">
    <source>
        <dbReference type="Proteomes" id="UP000545037"/>
    </source>
</evidence>
<feature type="transmembrane region" description="Helical" evidence="1">
    <location>
        <begin position="48"/>
        <end position="67"/>
    </location>
</feature>
<sequence>MTDSRALSAKPLWDSRLLWFAGVMLTGLAYTLIFSLTRNQPILDSLRAAGLNCASLAASVIAARAVLRRWLIGLDGPALWVSHLALAAAFSVTWAWLLFVVTGIATSGSATRFSVTPFLQGPAQLWQMMQGLFAYAAVAALTVLECRPGQALLVIDNAAPDFSERFLLKANGDVLSLMASDIVSVMGADDYAEIVTLKGNHLVPTTLAALEAALDPRRFVRVHRSTIANLDHVVRAEPVGGGRLSLSMVAGPNLSVSRTGARLLRERAL</sequence>
<reference evidence="3 4" key="1">
    <citation type="submission" date="2020-08" db="EMBL/GenBank/DDBJ databases">
        <title>Genomic Encyclopedia of Type Strains, Phase IV (KMG-IV): sequencing the most valuable type-strain genomes for metagenomic binning, comparative biology and taxonomic classification.</title>
        <authorList>
            <person name="Goeker M."/>
        </authorList>
    </citation>
    <scope>NUCLEOTIDE SEQUENCE [LARGE SCALE GENOMIC DNA]</scope>
    <source>
        <strain evidence="3 4">DSM 4737</strain>
    </source>
</reference>
<evidence type="ECO:0000256" key="1">
    <source>
        <dbReference type="SAM" id="Phobius"/>
    </source>
</evidence>
<keyword evidence="1" id="KW-1133">Transmembrane helix</keyword>
<dbReference type="EMBL" id="JACHOR010000001">
    <property type="protein sequence ID" value="MBB5744514.1"/>
    <property type="molecule type" value="Genomic_DNA"/>
</dbReference>
<dbReference type="PANTHER" id="PTHR37299">
    <property type="entry name" value="TRANSCRIPTIONAL REGULATOR-RELATED"/>
    <property type="match status" value="1"/>
</dbReference>
<dbReference type="Pfam" id="PF04397">
    <property type="entry name" value="LytTR"/>
    <property type="match status" value="1"/>
</dbReference>
<dbReference type="RefSeq" id="WP_221230366.1">
    <property type="nucleotide sequence ID" value="NZ_JACHOR010000001.1"/>
</dbReference>
<dbReference type="InterPro" id="IPR046947">
    <property type="entry name" value="LytR-like"/>
</dbReference>
<protein>
    <recommendedName>
        <fullName evidence="2">HTH LytTR-type domain-containing protein</fullName>
    </recommendedName>
</protein>
<gene>
    <name evidence="3" type="ORF">GGR13_000086</name>
</gene>
<name>A0A7W9CFC7_9CAUL</name>
<dbReference type="GO" id="GO:0000156">
    <property type="term" value="F:phosphorelay response regulator activity"/>
    <property type="evidence" value="ECO:0007669"/>
    <property type="project" value="InterPro"/>
</dbReference>
<dbReference type="PANTHER" id="PTHR37299:SF1">
    <property type="entry name" value="STAGE 0 SPORULATION PROTEIN A HOMOLOG"/>
    <property type="match status" value="1"/>
</dbReference>
<proteinExistence type="predicted"/>
<keyword evidence="1" id="KW-0812">Transmembrane</keyword>